<dbReference type="GO" id="GO:0005634">
    <property type="term" value="C:nucleus"/>
    <property type="evidence" value="ECO:0007669"/>
    <property type="project" value="UniProtKB-SubCell"/>
</dbReference>
<evidence type="ECO:0000313" key="9">
    <source>
        <dbReference type="EMBL" id="ADY48773.1"/>
    </source>
</evidence>
<dbReference type="FunFam" id="1.10.20.10:FF:000085">
    <property type="entry name" value="Histone H3.2"/>
    <property type="match status" value="1"/>
</dbReference>
<evidence type="ECO:0000256" key="3">
    <source>
        <dbReference type="ARBA" id="ARBA00010343"/>
    </source>
</evidence>
<sequence>MVLCRMVRAKGSAHHIDVSHSDTTHSFLSAPSKSSRGAIMATEVASSHSKSITSRSGGAPRFGKKAIEGHIRVDRVDKKRHYRPGVKALREIRQFQKTTELLIRRAPFGRLIREVTMEMAPRSDYRYQLAALGALQEAAEAFLVQLFEKSYLCAIHAKRVTLMPRDMQLVLRITDF</sequence>
<proteinExistence type="evidence at transcript level"/>
<dbReference type="EMBL" id="JI182664">
    <property type="protein sequence ID" value="ADY48773.1"/>
    <property type="molecule type" value="mRNA"/>
</dbReference>
<dbReference type="AlphaFoldDB" id="F1LF69"/>
<organism evidence="9">
    <name type="scientific">Ascaris suum</name>
    <name type="common">Pig roundworm</name>
    <name type="synonym">Ascaris lumbricoides</name>
    <dbReference type="NCBI Taxonomy" id="6253"/>
    <lineage>
        <taxon>Eukaryota</taxon>
        <taxon>Metazoa</taxon>
        <taxon>Ecdysozoa</taxon>
        <taxon>Nematoda</taxon>
        <taxon>Chromadorea</taxon>
        <taxon>Rhabditida</taxon>
        <taxon>Spirurina</taxon>
        <taxon>Ascaridomorpha</taxon>
        <taxon>Ascaridoidea</taxon>
        <taxon>Ascarididae</taxon>
        <taxon>Ascaris</taxon>
    </lineage>
</organism>
<dbReference type="GO" id="GO:0046982">
    <property type="term" value="F:protein heterodimerization activity"/>
    <property type="evidence" value="ECO:0007669"/>
    <property type="project" value="InterPro"/>
</dbReference>
<dbReference type="GO" id="GO:0003677">
    <property type="term" value="F:DNA binding"/>
    <property type="evidence" value="ECO:0007669"/>
    <property type="project" value="UniProtKB-KW"/>
</dbReference>
<evidence type="ECO:0000256" key="7">
    <source>
        <dbReference type="ARBA" id="ARBA00023269"/>
    </source>
</evidence>
<name>F1LF69_ASCSU</name>
<reference evidence="9" key="1">
    <citation type="journal article" date="2011" name="Genome Res.">
        <title>Deep small RNA sequencing from the nematode Ascaris reveals conservation, functional diversification, and novel developmental profiles.</title>
        <authorList>
            <person name="Wang J."/>
            <person name="Czech B."/>
            <person name="Crunk A."/>
            <person name="Wallace A."/>
            <person name="Mitreva M."/>
            <person name="Hannon G.J."/>
            <person name="Davis R.E."/>
        </authorList>
    </citation>
    <scope>NUCLEOTIDE SEQUENCE</scope>
</reference>
<dbReference type="InterPro" id="IPR000164">
    <property type="entry name" value="Histone_H3/CENP-A"/>
</dbReference>
<dbReference type="SMART" id="SM00428">
    <property type="entry name" value="H3"/>
    <property type="match status" value="1"/>
</dbReference>
<protein>
    <submittedName>
        <fullName evidence="9">Histone H3-like centromeric protein A</fullName>
    </submittedName>
</protein>
<dbReference type="InterPro" id="IPR007125">
    <property type="entry name" value="H2A/H2B/H3"/>
</dbReference>
<keyword evidence="5" id="KW-0238">DNA-binding</keyword>
<dbReference type="CDD" id="cd22911">
    <property type="entry name" value="HFD_H3"/>
    <property type="match status" value="1"/>
</dbReference>
<keyword evidence="6" id="KW-0539">Nucleus</keyword>
<accession>F1LF69</accession>
<dbReference type="PANTHER" id="PTHR45810">
    <property type="entry name" value="HISTONE H3.2"/>
    <property type="match status" value="1"/>
</dbReference>
<evidence type="ECO:0000256" key="4">
    <source>
        <dbReference type="ARBA" id="ARBA00022454"/>
    </source>
</evidence>
<dbReference type="Pfam" id="PF00125">
    <property type="entry name" value="Histone"/>
    <property type="match status" value="1"/>
</dbReference>
<evidence type="ECO:0000256" key="2">
    <source>
        <dbReference type="ARBA" id="ARBA00004286"/>
    </source>
</evidence>
<evidence type="ECO:0000259" key="8">
    <source>
        <dbReference type="Pfam" id="PF00125"/>
    </source>
</evidence>
<dbReference type="GO" id="GO:0000786">
    <property type="term" value="C:nucleosome"/>
    <property type="evidence" value="ECO:0007669"/>
    <property type="project" value="UniProtKB-KW"/>
</dbReference>
<comment type="similarity">
    <text evidence="3">Belongs to the histone H3 family.</text>
</comment>
<dbReference type="SUPFAM" id="SSF47113">
    <property type="entry name" value="Histone-fold"/>
    <property type="match status" value="1"/>
</dbReference>
<evidence type="ECO:0000256" key="5">
    <source>
        <dbReference type="ARBA" id="ARBA00023125"/>
    </source>
</evidence>
<dbReference type="PRINTS" id="PR00622">
    <property type="entry name" value="HISTONEH3"/>
</dbReference>
<dbReference type="InterPro" id="IPR009072">
    <property type="entry name" value="Histone-fold"/>
</dbReference>
<dbReference type="PANTHER" id="PTHR45810:SF17">
    <property type="entry name" value="HISTONE H3-LIKE CENTROMERIC PROTEIN A"/>
    <property type="match status" value="1"/>
</dbReference>
<keyword evidence="7" id="KW-0544">Nucleosome core</keyword>
<keyword evidence="4" id="KW-0158">Chromosome</keyword>
<dbReference type="GO" id="GO:0030527">
    <property type="term" value="F:structural constituent of chromatin"/>
    <property type="evidence" value="ECO:0007669"/>
    <property type="project" value="InterPro"/>
</dbReference>
<dbReference type="Gene3D" id="1.10.20.10">
    <property type="entry name" value="Histone, subunit A"/>
    <property type="match status" value="1"/>
</dbReference>
<evidence type="ECO:0000256" key="6">
    <source>
        <dbReference type="ARBA" id="ARBA00023242"/>
    </source>
</evidence>
<comment type="subcellular location">
    <subcellularLocation>
        <location evidence="2">Chromosome</location>
    </subcellularLocation>
    <subcellularLocation>
        <location evidence="1">Nucleus</location>
    </subcellularLocation>
</comment>
<feature type="domain" description="Core Histone H2A/H2B/H3" evidence="8">
    <location>
        <begin position="84"/>
        <end position="173"/>
    </location>
</feature>
<evidence type="ECO:0000256" key="1">
    <source>
        <dbReference type="ARBA" id="ARBA00004123"/>
    </source>
</evidence>